<dbReference type="GO" id="GO:0005773">
    <property type="term" value="C:vacuole"/>
    <property type="evidence" value="ECO:0007669"/>
    <property type="project" value="GOC"/>
</dbReference>
<evidence type="ECO:0000256" key="8">
    <source>
        <dbReference type="SAM" id="MobiDB-lite"/>
    </source>
</evidence>
<dbReference type="AlphaFoldDB" id="A0A4Y7LNB8"/>
<evidence type="ECO:0000256" key="9">
    <source>
        <dbReference type="SAM" id="Phobius"/>
    </source>
</evidence>
<proteinExistence type="evidence at transcript level"/>
<dbReference type="PANTHER" id="PTHR13505:SF7">
    <property type="entry name" value="TRANSMEMBRANE PROTEIN 208"/>
    <property type="match status" value="1"/>
</dbReference>
<feature type="transmembrane region" description="Helical" evidence="9">
    <location>
        <begin position="31"/>
        <end position="49"/>
    </location>
</feature>
<dbReference type="PANTHER" id="PTHR13505">
    <property type="entry name" value="TRANSMEMBRANE PROTEIN 208"/>
    <property type="match status" value="1"/>
</dbReference>
<protein>
    <recommendedName>
        <fullName evidence="3">Transmembrane protein 208</fullName>
    </recommendedName>
</protein>
<feature type="region of interest" description="Disordered" evidence="8">
    <location>
        <begin position="153"/>
        <end position="176"/>
    </location>
</feature>
<sequence length="176" mass="20144">MQEKKSGKQATKGQKQIVEENVATLSFYRNMSFGAVGAYSLFCALFWSTTTTSDLVLISLCAFTQFCCYRFMAYMARAKFSETGQLLDGGIDLNMESGISEHIKDAIILMSATEVLACGSRYFWLILLLVPFRLFQMAWTSVISPWFFQSAPTEQQEAENDKKQKKLERRLKRQQH</sequence>
<dbReference type="Pfam" id="PF05620">
    <property type="entry name" value="TMEM208_SND2"/>
    <property type="match status" value="1"/>
</dbReference>
<evidence type="ECO:0000256" key="6">
    <source>
        <dbReference type="ARBA" id="ARBA00022989"/>
    </source>
</evidence>
<dbReference type="GO" id="GO:0006624">
    <property type="term" value="P:vacuolar protein processing"/>
    <property type="evidence" value="ECO:0007669"/>
    <property type="project" value="TreeGrafter"/>
</dbReference>
<gene>
    <name evidence="10" type="primary">EOG090X0IGL</name>
</gene>
<dbReference type="EMBL" id="LR000552">
    <property type="protein sequence ID" value="SVE70171.1"/>
    <property type="molecule type" value="mRNA"/>
</dbReference>
<keyword evidence="7 9" id="KW-0472">Membrane</keyword>
<feature type="compositionally biased region" description="Basic residues" evidence="8">
    <location>
        <begin position="163"/>
        <end position="176"/>
    </location>
</feature>
<evidence type="ECO:0000313" key="10">
    <source>
        <dbReference type="EMBL" id="SVE70171.1"/>
    </source>
</evidence>
<accession>A0A4Y7LNB8</accession>
<name>A0A4Y7LNB8_9CRUS</name>
<evidence type="ECO:0000256" key="4">
    <source>
        <dbReference type="ARBA" id="ARBA00022692"/>
    </source>
</evidence>
<comment type="similarity">
    <text evidence="2">Belongs to the TMEM208 family.</text>
</comment>
<organism evidence="10">
    <name type="scientific">Eubosmina coregoni</name>
    <dbReference type="NCBI Taxonomy" id="186181"/>
    <lineage>
        <taxon>Eukaryota</taxon>
        <taxon>Metazoa</taxon>
        <taxon>Ecdysozoa</taxon>
        <taxon>Arthropoda</taxon>
        <taxon>Crustacea</taxon>
        <taxon>Branchiopoda</taxon>
        <taxon>Diplostraca</taxon>
        <taxon>Cladocera</taxon>
        <taxon>Anomopoda</taxon>
        <taxon>Bosminidae</taxon>
        <taxon>Eubosmina</taxon>
    </lineage>
</organism>
<dbReference type="GO" id="GO:0005789">
    <property type="term" value="C:endoplasmic reticulum membrane"/>
    <property type="evidence" value="ECO:0007669"/>
    <property type="project" value="UniProtKB-SubCell"/>
</dbReference>
<keyword evidence="6 9" id="KW-1133">Transmembrane helix</keyword>
<keyword evidence="5" id="KW-0256">Endoplasmic reticulum</keyword>
<keyword evidence="4 9" id="KW-0812">Transmembrane</keyword>
<comment type="subcellular location">
    <subcellularLocation>
        <location evidence="1">Endoplasmic reticulum membrane</location>
        <topology evidence="1">Multi-pass membrane protein</topology>
    </subcellularLocation>
</comment>
<feature type="transmembrane region" description="Helical" evidence="9">
    <location>
        <begin position="55"/>
        <end position="72"/>
    </location>
</feature>
<evidence type="ECO:0000256" key="2">
    <source>
        <dbReference type="ARBA" id="ARBA00009950"/>
    </source>
</evidence>
<evidence type="ECO:0000256" key="5">
    <source>
        <dbReference type="ARBA" id="ARBA00022824"/>
    </source>
</evidence>
<evidence type="ECO:0000256" key="1">
    <source>
        <dbReference type="ARBA" id="ARBA00004477"/>
    </source>
</evidence>
<dbReference type="InterPro" id="IPR008506">
    <property type="entry name" value="SND2/TMEM208"/>
</dbReference>
<evidence type="ECO:0000256" key="3">
    <source>
        <dbReference type="ARBA" id="ARBA00015033"/>
    </source>
</evidence>
<evidence type="ECO:0000256" key="7">
    <source>
        <dbReference type="ARBA" id="ARBA00023136"/>
    </source>
</evidence>
<reference evidence="10" key="1">
    <citation type="submission" date="2018-08" db="EMBL/GenBank/DDBJ databases">
        <authorList>
            <person name="Cornetti L."/>
        </authorList>
    </citation>
    <scope>NUCLEOTIDE SEQUENCE</scope>
    <source>
        <strain evidence="10">FI-BAL1-1</strain>
    </source>
</reference>